<evidence type="ECO:0000313" key="2">
    <source>
        <dbReference type="Proteomes" id="UP000178794"/>
    </source>
</evidence>
<proteinExistence type="predicted"/>
<accession>A0A1F6DEU8</accession>
<comment type="caution">
    <text evidence="1">The sequence shown here is derived from an EMBL/GenBank/DDBJ whole genome shotgun (WGS) entry which is preliminary data.</text>
</comment>
<reference evidence="1 2" key="1">
    <citation type="journal article" date="2016" name="Nat. Commun.">
        <title>Thousands of microbial genomes shed light on interconnected biogeochemical processes in an aquifer system.</title>
        <authorList>
            <person name="Anantharaman K."/>
            <person name="Brown C.T."/>
            <person name="Hug L.A."/>
            <person name="Sharon I."/>
            <person name="Castelle C.J."/>
            <person name="Probst A.J."/>
            <person name="Thomas B.C."/>
            <person name="Singh A."/>
            <person name="Wilkins M.J."/>
            <person name="Karaoz U."/>
            <person name="Brodie E.L."/>
            <person name="Williams K.H."/>
            <person name="Hubbard S.S."/>
            <person name="Banfield J.F."/>
        </authorList>
    </citation>
    <scope>NUCLEOTIDE SEQUENCE [LARGE SCALE GENOMIC DNA]</scope>
</reference>
<protein>
    <submittedName>
        <fullName evidence="1">Uncharacterized protein</fullName>
    </submittedName>
</protein>
<organism evidence="1 2">
    <name type="scientific">Candidatus Kaiserbacteria bacterium RIFCSPHIGHO2_02_FULL_50_50</name>
    <dbReference type="NCBI Taxonomy" id="1798492"/>
    <lineage>
        <taxon>Bacteria</taxon>
        <taxon>Candidatus Kaiseribacteriota</taxon>
    </lineage>
</organism>
<name>A0A1F6DEU8_9BACT</name>
<gene>
    <name evidence="1" type="ORF">A3C89_03190</name>
</gene>
<evidence type="ECO:0000313" key="1">
    <source>
        <dbReference type="EMBL" id="OGG59921.1"/>
    </source>
</evidence>
<dbReference type="EMBL" id="MFLF01000012">
    <property type="protein sequence ID" value="OGG59921.1"/>
    <property type="molecule type" value="Genomic_DNA"/>
</dbReference>
<sequence length="136" mass="15648">MDDNSLHGKNNKVIAEARHEFYTRKTEQLYKMAVEKYSTAELKQKNDEILSDDFSLMFDEILGDDYDASKKHKVIALQKQLLSKNSAVRKQYEKSIITESDASAQISKNAEKFLADAKDILGEEDYNMLFEAKLTE</sequence>
<dbReference type="Proteomes" id="UP000178794">
    <property type="component" value="Unassembled WGS sequence"/>
</dbReference>
<dbReference type="AlphaFoldDB" id="A0A1F6DEU8"/>